<feature type="domain" description="GRAM" evidence="3">
    <location>
        <begin position="173"/>
        <end position="250"/>
    </location>
</feature>
<dbReference type="InterPro" id="IPR011993">
    <property type="entry name" value="PH-like_dom_sf"/>
</dbReference>
<accession>A0AAV7EPM2</accession>
<evidence type="ECO:0000256" key="1">
    <source>
        <dbReference type="ARBA" id="ARBA00009414"/>
    </source>
</evidence>
<feature type="region of interest" description="Disordered" evidence="2">
    <location>
        <begin position="1"/>
        <end position="110"/>
    </location>
</feature>
<evidence type="ECO:0000259" key="3">
    <source>
        <dbReference type="SMART" id="SM00568"/>
    </source>
</evidence>
<dbReference type="InterPro" id="IPR037848">
    <property type="entry name" value="GEM-like"/>
</dbReference>
<feature type="compositionally biased region" description="Basic and acidic residues" evidence="2">
    <location>
        <begin position="1"/>
        <end position="20"/>
    </location>
</feature>
<dbReference type="InterPro" id="IPR004182">
    <property type="entry name" value="GRAM"/>
</dbReference>
<gene>
    <name evidence="4" type="ORF">H6P81_010738</name>
</gene>
<protein>
    <recommendedName>
        <fullName evidence="3">GRAM domain-containing protein</fullName>
    </recommendedName>
</protein>
<comment type="caution">
    <text evidence="4">The sequence shown here is derived from an EMBL/GenBank/DDBJ whole genome shotgun (WGS) entry which is preliminary data.</text>
</comment>
<feature type="compositionally biased region" description="Basic and acidic residues" evidence="2">
    <location>
        <begin position="28"/>
        <end position="42"/>
    </location>
</feature>
<dbReference type="Pfam" id="PF02893">
    <property type="entry name" value="GRAM"/>
    <property type="match status" value="1"/>
</dbReference>
<proteinExistence type="inferred from homology"/>
<dbReference type="SMART" id="SM00568">
    <property type="entry name" value="GRAM"/>
    <property type="match status" value="1"/>
</dbReference>
<evidence type="ECO:0000313" key="4">
    <source>
        <dbReference type="EMBL" id="KAG9450773.1"/>
    </source>
</evidence>
<dbReference type="PANTHER" id="PTHR31969">
    <property type="entry name" value="GEM-LIKE PROTEIN 2"/>
    <property type="match status" value="1"/>
</dbReference>
<organism evidence="4 5">
    <name type="scientific">Aristolochia fimbriata</name>
    <name type="common">White veined hardy Dutchman's pipe vine</name>
    <dbReference type="NCBI Taxonomy" id="158543"/>
    <lineage>
        <taxon>Eukaryota</taxon>
        <taxon>Viridiplantae</taxon>
        <taxon>Streptophyta</taxon>
        <taxon>Embryophyta</taxon>
        <taxon>Tracheophyta</taxon>
        <taxon>Spermatophyta</taxon>
        <taxon>Magnoliopsida</taxon>
        <taxon>Magnoliidae</taxon>
        <taxon>Piperales</taxon>
        <taxon>Aristolochiaceae</taxon>
        <taxon>Aristolochia</taxon>
    </lineage>
</organism>
<comment type="similarity">
    <text evidence="1">Belongs to the GEM family.</text>
</comment>
<name>A0AAV7EPM2_ARIFI</name>
<evidence type="ECO:0000313" key="5">
    <source>
        <dbReference type="Proteomes" id="UP000825729"/>
    </source>
</evidence>
<evidence type="ECO:0000256" key="2">
    <source>
        <dbReference type="SAM" id="MobiDB-lite"/>
    </source>
</evidence>
<dbReference type="Gene3D" id="2.30.29.30">
    <property type="entry name" value="Pleckstrin-homology domain (PH domain)/Phosphotyrosine-binding domain (PTB)"/>
    <property type="match status" value="1"/>
</dbReference>
<reference evidence="4 5" key="1">
    <citation type="submission" date="2021-07" db="EMBL/GenBank/DDBJ databases">
        <title>The Aristolochia fimbriata genome: insights into angiosperm evolution, floral development and chemical biosynthesis.</title>
        <authorList>
            <person name="Jiao Y."/>
        </authorList>
    </citation>
    <scope>NUCLEOTIDE SEQUENCE [LARGE SCALE GENOMIC DNA]</scope>
    <source>
        <strain evidence="4">IBCAS-2021</strain>
        <tissue evidence="4">Leaf</tissue>
    </source>
</reference>
<dbReference type="AlphaFoldDB" id="A0AAV7EPM2"/>
<dbReference type="EMBL" id="JAINDJ010000004">
    <property type="protein sequence ID" value="KAG9450773.1"/>
    <property type="molecule type" value="Genomic_DNA"/>
</dbReference>
<dbReference type="Proteomes" id="UP000825729">
    <property type="component" value="Unassembled WGS sequence"/>
</dbReference>
<feature type="compositionally biased region" description="Pro residues" evidence="2">
    <location>
        <begin position="50"/>
        <end position="61"/>
    </location>
</feature>
<keyword evidence="5" id="KW-1185">Reference proteome</keyword>
<sequence length="281" mass="30019">MDPDPKNSESNKKTGEDHSADYAPYPKIDPKDVAPVQEDFKDVAIGSSQPEPPQNPSPPAAAPQKTVRWSPDLASGASPGPAATTLPRDSNPYISASPAPASASALDTAKNTMESVRDALGRWGKKMGEASKKAEDLAGNVWQHLKTGPSVSEAAMGRIAQGTKVLAEGGYEKIFQQTFETVPDEKLLQSFACYLSTSAGPVMGILYLSTAKLAFCSDNPLSYKVGDRTEWSYYKVVIPLHQLRAVNPSASKTHKQREAPSLCDVEPCHGFNGMGLVSEQG</sequence>
<feature type="compositionally biased region" description="Low complexity" evidence="2">
    <location>
        <begin position="95"/>
        <end position="105"/>
    </location>
</feature>